<organism evidence="1 2">
    <name type="scientific">Rhizoctonia solani</name>
    <dbReference type="NCBI Taxonomy" id="456999"/>
    <lineage>
        <taxon>Eukaryota</taxon>
        <taxon>Fungi</taxon>
        <taxon>Dikarya</taxon>
        <taxon>Basidiomycota</taxon>
        <taxon>Agaricomycotina</taxon>
        <taxon>Agaricomycetes</taxon>
        <taxon>Cantharellales</taxon>
        <taxon>Ceratobasidiaceae</taxon>
        <taxon>Rhizoctonia</taxon>
    </lineage>
</organism>
<name>A0A8H3D2U1_9AGAM</name>
<proteinExistence type="predicted"/>
<dbReference type="Proteomes" id="UP000663888">
    <property type="component" value="Unassembled WGS sequence"/>
</dbReference>
<protein>
    <submittedName>
        <fullName evidence="1">Uncharacterized protein</fullName>
    </submittedName>
</protein>
<sequence length="575" mass="64932">MAISVHSRWGPPLEQYVLRYDQTSVRGREEIEDEIMSSALGCVRVITTLSNEADEIKFESSAGKVTLEMLRCLWLLSSSRQGVLYLAQPPLIRGCLRLMKLVKVNGVISPFSYEYGYLCFNISKMALGVCLIEKFHRQHVADLMEHIWSNYLTKDNASILAELLVYLFTEEDKKHIQQSPRCDWIFGWSDPPAHGGHPKLIIAGSDALDLMDVLWNDRKAFLKSLSLAYTPGSSIMLFAIWQYMYRKGVLLKPVSRTPVLDTFLDLTWRFMLITTPGDYGLMFPIIMAAMLHSGKLAESAVDVEDSRNIIDAYVRGMAPAEDPLLYRQVSSAAYPLLLRFVERTLLPGTEDLYHGIVKSMLSRLWDMVSWGRLDATISPVGAIELGLKDLLVFLRIHAQGLGPRSPVMQAIIEELADKDILGLIGYSIHQLCPTKDAEPNPQKGYSDLNECMTFRDTALSMLTALNQASSSSVIPSYFSTYGEEWVKHLQYNDILLQMVGDSENARSYVKFRREVLWDVIRKIPRGLHIHGCGVRHARPRLGVLIIVARDVKFWTGKVEANGRIGNCAQDQIDLQ</sequence>
<dbReference type="AlphaFoldDB" id="A0A8H3D2U1"/>
<gene>
    <name evidence="1" type="ORF">RDB_LOCUS161910</name>
</gene>
<accession>A0A8H3D2U1</accession>
<dbReference type="EMBL" id="CAJMWX010001837">
    <property type="protein sequence ID" value="CAE6507114.1"/>
    <property type="molecule type" value="Genomic_DNA"/>
</dbReference>
<comment type="caution">
    <text evidence="1">The sequence shown here is derived from an EMBL/GenBank/DDBJ whole genome shotgun (WGS) entry which is preliminary data.</text>
</comment>
<reference evidence="1" key="1">
    <citation type="submission" date="2021-01" db="EMBL/GenBank/DDBJ databases">
        <authorList>
            <person name="Kaushik A."/>
        </authorList>
    </citation>
    <scope>NUCLEOTIDE SEQUENCE</scope>
    <source>
        <strain evidence="1">AG4-R118</strain>
    </source>
</reference>
<evidence type="ECO:0000313" key="1">
    <source>
        <dbReference type="EMBL" id="CAE6507114.1"/>
    </source>
</evidence>
<evidence type="ECO:0000313" key="2">
    <source>
        <dbReference type="Proteomes" id="UP000663888"/>
    </source>
</evidence>